<comment type="subunit">
    <text evidence="15">Can form hexamers. Interacts with E2 protein; this interaction increases E1 DNA binding specificity. Interacts with host DNA polymerase subunit POLA2. Interacts with host single stranded DNA-binding protein RPA1. Interacts with host TOP1; this interaction stimulates the enzymatic activity of TOP1.</text>
</comment>
<dbReference type="InterPro" id="IPR046935">
    <property type="entry name" value="PPV_E1_DBD_sf"/>
</dbReference>
<dbReference type="InterPro" id="IPR014015">
    <property type="entry name" value="Helicase_SF3_DNA-vir"/>
</dbReference>
<evidence type="ECO:0000259" key="18">
    <source>
        <dbReference type="PROSITE" id="PS51206"/>
    </source>
</evidence>
<organism evidence="19">
    <name type="scientific">Leptonychotes weddellii papillomavirus 1</name>
    <dbReference type="NCBI Taxonomy" id="2077302"/>
    <lineage>
        <taxon>Viruses</taxon>
        <taxon>Monodnaviria</taxon>
        <taxon>Shotokuvirae</taxon>
        <taxon>Cossaviricota</taxon>
        <taxon>Papovaviricetes</taxon>
        <taxon>Zurhausenvirales</taxon>
        <taxon>Papillomaviridae</taxon>
    </lineage>
</organism>
<feature type="compositionally biased region" description="Polar residues" evidence="17">
    <location>
        <begin position="585"/>
        <end position="600"/>
    </location>
</feature>
<keyword evidence="3 15" id="KW-0597">Phosphoprotein</keyword>
<feature type="short sequence motif" description="Nuclear export signal" evidence="15">
    <location>
        <begin position="88"/>
        <end position="97"/>
    </location>
</feature>
<evidence type="ECO:0000256" key="8">
    <source>
        <dbReference type="ARBA" id="ARBA00022806"/>
    </source>
</evidence>
<comment type="catalytic activity">
    <reaction evidence="12 15">
        <text>Couples ATP hydrolysis with the unwinding of duplex DNA by translocating in the 3'-5' direction.</text>
        <dbReference type="EC" id="5.6.2.4"/>
    </reaction>
</comment>
<evidence type="ECO:0000256" key="9">
    <source>
        <dbReference type="ARBA" id="ARBA00022840"/>
    </source>
</evidence>
<dbReference type="GO" id="GO:0042025">
    <property type="term" value="C:host cell nucleus"/>
    <property type="evidence" value="ECO:0007669"/>
    <property type="project" value="UniProtKB-SubCell"/>
</dbReference>
<feature type="cross-link" description="Glycyl lysine isopeptide (Lys-Gly) (interchain with G-Cter in SUMO)" evidence="15">
    <location>
        <position position="509"/>
    </location>
</feature>
<keyword evidence="5 15" id="KW-0235">DNA replication</keyword>
<evidence type="ECO:0000256" key="3">
    <source>
        <dbReference type="ARBA" id="ARBA00022553"/>
    </source>
</evidence>
<sequence length="600" mass="68637">MEDKKGTVDDWVLLEAECSDVDETFEELFDKSSASDISDLIDNTCAASPGLSQQLFHQKETADAEQHLLQLKRKYLRSPQQSSELVSLSPRLSALSISPRGKKAKKQLFPNNDSGIEVSHHEADNSDGQQTQVENDSFDTSASGRENGAHVLLKLNNRRSYILSKFKDAYGLSFPELCRIFNSDKTCSSEWVIIGMYLQEERADAAKTVLENDCTYIFMSQMNFVYLFLLSFKVQKSRETLFNLLKNLLNVAPEQLYAQPPKTRSAAAALYWFKKGNSNCAYTFGELPKWIAQQTLINHQLAAEKPFNLSVMIQWAYDNNWVHDSDIAYNYALQADEDENALAFLNSNSQAKIVRDCGVMVRHYKKAEMHRASISEWIYNRIKEVQEGDWKSIVHFLRFQCVEFIGFLTVFKKFLRGVPKKNCMVIWGPPNTGKSLFCMSLLKFMKGRVVSYVNSRSQFWLEPLADAKMGLLDDATAACWNYIDVYLRNALDGNEICIDMKHKTPRQIKCPPLLITSNLNVCGEEKWKYLRSRVSCFCFANEFPLNEDGTPGFALNDESWGSFFKRFWKHIELSGQEDEGDDGESQQNLRLFTRTNSNSL</sequence>
<comment type="PTM">
    <text evidence="15">Sumoylated.</text>
</comment>
<feature type="short sequence motif" description="Nuclear localization signal" evidence="15">
    <location>
        <begin position="72"/>
        <end position="74"/>
    </location>
</feature>
<dbReference type="GO" id="GO:0003677">
    <property type="term" value="F:DNA binding"/>
    <property type="evidence" value="ECO:0007669"/>
    <property type="project" value="UniProtKB-UniRule"/>
</dbReference>
<evidence type="ECO:0000256" key="7">
    <source>
        <dbReference type="ARBA" id="ARBA00022801"/>
    </source>
</evidence>
<keyword evidence="8 15" id="KW-0347">Helicase</keyword>
<dbReference type="InterPro" id="IPR001177">
    <property type="entry name" value="PPV_DNA_helicase_E1_C"/>
</dbReference>
<comment type="caution">
    <text evidence="15">Lacks conserved residue(s) required for the propagation of feature annotation.</text>
</comment>
<dbReference type="GO" id="GO:0043138">
    <property type="term" value="F:3'-5' DNA helicase activity"/>
    <property type="evidence" value="ECO:0007669"/>
    <property type="project" value="UniProtKB-UniRule"/>
</dbReference>
<keyword evidence="15" id="KW-1017">Isopeptide bond</keyword>
<evidence type="ECO:0000256" key="5">
    <source>
        <dbReference type="ARBA" id="ARBA00022705"/>
    </source>
</evidence>
<evidence type="ECO:0000256" key="10">
    <source>
        <dbReference type="ARBA" id="ARBA00023125"/>
    </source>
</evidence>
<name>A0A2I8B2N1_9PAPI</name>
<dbReference type="OrthoDB" id="4795at10239"/>
<reference evidence="19" key="1">
    <citation type="submission" date="2017-11" db="EMBL/GenBank/DDBJ databases">
        <title>Diverse papillomaviruses identified in Weddell seals breeding on Ross ice shelf, Antarctica.</title>
        <authorList>
            <person name="Smeele Z."/>
            <person name="Burns J."/>
            <person name="Kraberger S."/>
            <person name="Fontenele R.S."/>
            <person name="Waits K."/>
            <person name="Stainton D."/>
            <person name="Van Doorsaler K."/>
            <person name="Varsani A."/>
        </authorList>
    </citation>
    <scope>NUCLEOTIDE SEQUENCE [LARGE SCALE GENOMIC DNA]</scope>
    <source>
        <strain evidence="19">13241</strain>
    </source>
</reference>
<feature type="modified residue" description="Phosphoserine; by host" evidence="15">
    <location>
        <position position="82"/>
    </location>
</feature>
<evidence type="ECO:0000256" key="6">
    <source>
        <dbReference type="ARBA" id="ARBA00022741"/>
    </source>
</evidence>
<evidence type="ECO:0000256" key="17">
    <source>
        <dbReference type="SAM" id="MobiDB-lite"/>
    </source>
</evidence>
<comment type="function">
    <text evidence="16">ATP-dependent DNA helicase required for initiation of viral DNA replication. It forms a complex with the viral E2 protein. The E1-E2 complex binds to the replication origin which contains binding sites for both proteins.</text>
</comment>
<keyword evidence="15" id="KW-0832">Ubl conjugation</keyword>
<keyword evidence="2 15" id="KW-0244">Early protein</keyword>
<dbReference type="SUPFAM" id="SSF52540">
    <property type="entry name" value="P-loop containing nucleoside triphosphate hydrolases"/>
    <property type="match status" value="1"/>
</dbReference>
<feature type="modified residue" description="Phosphoserine; by host" evidence="15">
    <location>
        <position position="78"/>
    </location>
</feature>
<dbReference type="PIRSF" id="PIRSF003383">
    <property type="entry name" value="Rep_E1_papillomaV"/>
    <property type="match status" value="1"/>
</dbReference>
<dbReference type="GO" id="GO:0006260">
    <property type="term" value="P:DNA replication"/>
    <property type="evidence" value="ECO:0007669"/>
    <property type="project" value="UniProtKB-UniRule"/>
</dbReference>
<feature type="compositionally biased region" description="Polar residues" evidence="17">
    <location>
        <begin position="126"/>
        <end position="143"/>
    </location>
</feature>
<evidence type="ECO:0000256" key="2">
    <source>
        <dbReference type="ARBA" id="ARBA00022518"/>
    </source>
</evidence>
<dbReference type="GO" id="GO:0005524">
    <property type="term" value="F:ATP binding"/>
    <property type="evidence" value="ECO:0007669"/>
    <property type="project" value="UniProtKB-UniRule"/>
</dbReference>
<dbReference type="GO" id="GO:0016887">
    <property type="term" value="F:ATP hydrolysis activity"/>
    <property type="evidence" value="ECO:0007669"/>
    <property type="project" value="RHEA"/>
</dbReference>
<comment type="catalytic activity">
    <reaction evidence="13 15 16">
        <text>ATP + H2O = ADP + phosphate + H(+)</text>
        <dbReference type="Rhea" id="RHEA:13065"/>
        <dbReference type="ChEBI" id="CHEBI:15377"/>
        <dbReference type="ChEBI" id="CHEBI:15378"/>
        <dbReference type="ChEBI" id="CHEBI:30616"/>
        <dbReference type="ChEBI" id="CHEBI:43474"/>
        <dbReference type="ChEBI" id="CHEBI:456216"/>
        <dbReference type="EC" id="5.6.2.4"/>
    </reaction>
</comment>
<keyword evidence="9 15" id="KW-0067">ATP-binding</keyword>
<dbReference type="HAMAP" id="MF_04000">
    <property type="entry name" value="PPV_E1"/>
    <property type="match status" value="1"/>
</dbReference>
<dbReference type="SUPFAM" id="SSF55464">
    <property type="entry name" value="Origin of replication-binding domain, RBD-like"/>
    <property type="match status" value="1"/>
</dbReference>
<dbReference type="InterPro" id="IPR037102">
    <property type="entry name" value="Znf_lg_T-Ag_D1_dom_sf"/>
</dbReference>
<evidence type="ECO:0000256" key="4">
    <source>
        <dbReference type="ARBA" id="ARBA00022562"/>
    </source>
</evidence>
<dbReference type="InterPro" id="IPR046832">
    <property type="entry name" value="PPV_E1_DBD"/>
</dbReference>
<evidence type="ECO:0000256" key="14">
    <source>
        <dbReference type="ARBA" id="ARBA00093297"/>
    </source>
</evidence>
<evidence type="ECO:0000256" key="11">
    <source>
        <dbReference type="ARBA" id="ARBA00023235"/>
    </source>
</evidence>
<evidence type="ECO:0000256" key="12">
    <source>
        <dbReference type="ARBA" id="ARBA00034617"/>
    </source>
</evidence>
<evidence type="ECO:0000256" key="16">
    <source>
        <dbReference type="PIRNR" id="PIRNR003383"/>
    </source>
</evidence>
<evidence type="ECO:0000313" key="19">
    <source>
        <dbReference type="EMBL" id="AUT11897.1"/>
    </source>
</evidence>
<evidence type="ECO:0000256" key="13">
    <source>
        <dbReference type="ARBA" id="ARBA00048988"/>
    </source>
</evidence>
<proteinExistence type="inferred from homology"/>
<accession>A0A2I8B2N1</accession>
<comment type="PTM">
    <text evidence="15">Phosphorylated.</text>
</comment>
<protein>
    <recommendedName>
        <fullName evidence="15 16">Replication protein E1</fullName>
        <ecNumber evidence="15 16">5.6.2.4</ecNumber>
    </recommendedName>
    <alternativeName>
        <fullName evidence="15">ATP-dependent helicase E1</fullName>
    </alternativeName>
    <alternativeName>
        <fullName evidence="15">DNA 3'-5' helicase E1</fullName>
    </alternativeName>
</protein>
<keyword evidence="7 15" id="KW-0378">Hydrolase</keyword>
<feature type="binding site" evidence="15">
    <location>
        <begin position="428"/>
        <end position="435"/>
    </location>
    <ligand>
        <name>ATP</name>
        <dbReference type="ChEBI" id="CHEBI:30616"/>
    </ligand>
</feature>
<feature type="region of interest" description="Disordered" evidence="17">
    <location>
        <begin position="576"/>
        <end position="600"/>
    </location>
</feature>
<dbReference type="Proteomes" id="UP000241288">
    <property type="component" value="Segment"/>
</dbReference>
<evidence type="ECO:0000256" key="15">
    <source>
        <dbReference type="HAMAP-Rule" id="MF_04000"/>
    </source>
</evidence>
<dbReference type="Gene3D" id="3.40.50.300">
    <property type="entry name" value="P-loop containing nucleotide triphosphate hydrolases"/>
    <property type="match status" value="1"/>
</dbReference>
<comment type="similarity">
    <text evidence="15 16">Belongs to the papillomaviridae E1 protein family.</text>
</comment>
<feature type="modified residue" description="Phosphoserine; by host" evidence="15">
    <location>
        <position position="89"/>
    </location>
</feature>
<gene>
    <name evidence="15" type="primary">E1</name>
</gene>
<keyword evidence="6 15" id="KW-0547">Nucleotide-binding</keyword>
<keyword evidence="10 15" id="KW-0238">DNA-binding</keyword>
<feature type="region of interest" description="Disordered" evidence="17">
    <location>
        <begin position="103"/>
        <end position="143"/>
    </location>
</feature>
<dbReference type="InterPro" id="IPR014000">
    <property type="entry name" value="PPV_DNA_helicase_E1_N"/>
</dbReference>
<dbReference type="Pfam" id="PF00519">
    <property type="entry name" value="PPV_E1_C"/>
    <property type="match status" value="1"/>
</dbReference>
<keyword evidence="4 15" id="KW-1048">Host nucleus</keyword>
<dbReference type="Gene3D" id="3.40.1310.10">
    <property type="match status" value="1"/>
</dbReference>
<dbReference type="EC" id="5.6.2.4" evidence="15 16"/>
<dbReference type="InterPro" id="IPR016393">
    <property type="entry name" value="Rep_E1_papillomaV"/>
</dbReference>
<evidence type="ECO:0000256" key="1">
    <source>
        <dbReference type="ARBA" id="ARBA00004147"/>
    </source>
</evidence>
<comment type="function">
    <text evidence="14 15">ATP-dependent DNA 3'-5' helicase required for initiation of viral DNA replication. It forms a complex with the viral E2 protein. The E1-E2 complex binds to the replication origin which contains binding sites for both proteins. During the initial step, a dimer of E1 interacts with a dimer of protein E2 leading to a complex that binds the viral origin of replication with high specificity. Then, a second dimer of E1 displaces the E2 dimer in an ATP-dependent manner to form the E1 tetramer. Following this, two E1 monomers are added to each half of the site, which results in the formation of two E1 trimers on the viral ori. Subsequently, two hexamers will be created. The double hexamer acts as a bi-directional helicase machinery and unwinds the viral DNA and then recruits the host DNA polymerase to start replication.</text>
</comment>
<dbReference type="Pfam" id="PF00524">
    <property type="entry name" value="PPV_E1_N"/>
    <property type="match status" value="1"/>
</dbReference>
<dbReference type="InterPro" id="IPR027417">
    <property type="entry name" value="P-loop_NTPase"/>
</dbReference>
<dbReference type="PROSITE" id="PS51206">
    <property type="entry name" value="SF3_HELICASE_1"/>
    <property type="match status" value="1"/>
</dbReference>
<dbReference type="Pfam" id="PF20450">
    <property type="entry name" value="PPV_E1_DBD"/>
    <property type="match status" value="1"/>
</dbReference>
<keyword evidence="11 15" id="KW-0413">Isomerase</keyword>
<feature type="domain" description="SF3 helicase" evidence="18">
    <location>
        <begin position="402"/>
        <end position="552"/>
    </location>
</feature>
<dbReference type="Gene3D" id="1.10.10.510">
    <property type="entry name" value="Zinc finger, large T-antigen D1 domain"/>
    <property type="match status" value="1"/>
</dbReference>
<dbReference type="EMBL" id="MG571090">
    <property type="protein sequence ID" value="AUT11897.1"/>
    <property type="molecule type" value="Genomic_DNA"/>
</dbReference>
<comment type="subcellular location">
    <subcellularLocation>
        <location evidence="1 15">Host nucleus</location>
    </subcellularLocation>
</comment>